<comment type="similarity">
    <text evidence="1">Belongs to the universal ribosomal protein uL10 family.</text>
</comment>
<gene>
    <name evidence="2" type="ORF">NBO_23g0005</name>
</gene>
<dbReference type="EMBL" id="KB908931">
    <property type="protein sequence ID" value="EOB14597.1"/>
    <property type="molecule type" value="Genomic_DNA"/>
</dbReference>
<sequence length="187" mass="22151">MKRREIQKKTKEDKQNSLLKFESNLKTYPLVAAIENTDLSNNFLKSIRNEIENTQTCMVKKKMFLSKFKIENLNDKNFVFVFTDKNGIEKLKEYKYKTFLEEGDESVEEVVIDKGIIKDKELAELLPTLTKDNLEYLEEDYKVCSVGEILNEKQCEILKNLKKKFKKVPVNIIQIWDSENFENNKNY</sequence>
<evidence type="ECO:0000313" key="3">
    <source>
        <dbReference type="Proteomes" id="UP000016927"/>
    </source>
</evidence>
<dbReference type="InterPro" id="IPR043164">
    <property type="entry name" value="Ribosomal_uL10-like_insert_sf"/>
</dbReference>
<dbReference type="InterPro" id="IPR051742">
    <property type="entry name" value="Ribosome_Assembly_uL10"/>
</dbReference>
<evidence type="ECO:0008006" key="4">
    <source>
        <dbReference type="Google" id="ProtNLM"/>
    </source>
</evidence>
<dbReference type="GO" id="GO:0030687">
    <property type="term" value="C:preribosome, large subunit precursor"/>
    <property type="evidence" value="ECO:0007669"/>
    <property type="project" value="TreeGrafter"/>
</dbReference>
<evidence type="ECO:0000313" key="2">
    <source>
        <dbReference type="EMBL" id="EOB14597.1"/>
    </source>
</evidence>
<proteinExistence type="inferred from homology"/>
<dbReference type="HOGENOM" id="CLU_124045_0_0_1"/>
<keyword evidence="3" id="KW-1185">Reference proteome</keyword>
<dbReference type="OrthoDB" id="10262308at2759"/>
<name>R0KWJ7_NOSB1</name>
<organism evidence="2 3">
    <name type="scientific">Nosema bombycis (strain CQ1 / CVCC 102059)</name>
    <name type="common">Microsporidian parasite</name>
    <name type="synonym">Pebrine of silkworm</name>
    <dbReference type="NCBI Taxonomy" id="578461"/>
    <lineage>
        <taxon>Eukaryota</taxon>
        <taxon>Fungi</taxon>
        <taxon>Fungi incertae sedis</taxon>
        <taxon>Microsporidia</taxon>
        <taxon>Nosematidae</taxon>
        <taxon>Nosema</taxon>
    </lineage>
</organism>
<dbReference type="PANTHER" id="PTHR45841:SF1">
    <property type="entry name" value="MRNA TURNOVER PROTEIN 4 HOMOLOG"/>
    <property type="match status" value="1"/>
</dbReference>
<dbReference type="GO" id="GO:0006364">
    <property type="term" value="P:rRNA processing"/>
    <property type="evidence" value="ECO:0007669"/>
    <property type="project" value="TreeGrafter"/>
</dbReference>
<accession>R0KWJ7</accession>
<dbReference type="InterPro" id="IPR043141">
    <property type="entry name" value="Ribosomal_uL10-like_sf"/>
</dbReference>
<dbReference type="GO" id="GO:0003723">
    <property type="term" value="F:RNA binding"/>
    <property type="evidence" value="ECO:0007669"/>
    <property type="project" value="TreeGrafter"/>
</dbReference>
<dbReference type="OMA" id="DIRPMER"/>
<dbReference type="GO" id="GO:0000956">
    <property type="term" value="P:nuclear-transcribed mRNA catabolic process"/>
    <property type="evidence" value="ECO:0007669"/>
    <property type="project" value="TreeGrafter"/>
</dbReference>
<dbReference type="Gene3D" id="3.90.105.20">
    <property type="match status" value="1"/>
</dbReference>
<dbReference type="STRING" id="578461.R0KWJ7"/>
<dbReference type="AlphaFoldDB" id="R0KWJ7"/>
<dbReference type="GO" id="GO:0042273">
    <property type="term" value="P:ribosomal large subunit biogenesis"/>
    <property type="evidence" value="ECO:0007669"/>
    <property type="project" value="TreeGrafter"/>
</dbReference>
<dbReference type="VEuPathDB" id="MicrosporidiaDB:NBO_23g0005"/>
<protein>
    <recommendedName>
        <fullName evidence="4">Ribosome assembly factor mrt4</fullName>
    </recommendedName>
</protein>
<dbReference type="Gene3D" id="3.30.70.1730">
    <property type="match status" value="1"/>
</dbReference>
<reference evidence="2 3" key="1">
    <citation type="journal article" date="2013" name="BMC Genomics">
        <title>Comparative genomics of parasitic silkworm microsporidia reveal an association between genome expansion and host adaptation.</title>
        <authorList>
            <person name="Pan G."/>
            <person name="Xu J."/>
            <person name="Li T."/>
            <person name="Xia Q."/>
            <person name="Liu S.L."/>
            <person name="Zhang G."/>
            <person name="Li S."/>
            <person name="Li C."/>
            <person name="Liu H."/>
            <person name="Yang L."/>
            <person name="Liu T."/>
            <person name="Zhang X."/>
            <person name="Wu Z."/>
            <person name="Fan W."/>
            <person name="Dang X."/>
            <person name="Xiang H."/>
            <person name="Tao M."/>
            <person name="Li Y."/>
            <person name="Hu J."/>
            <person name="Li Z."/>
            <person name="Lin L."/>
            <person name="Luo J."/>
            <person name="Geng L."/>
            <person name="Wang L."/>
            <person name="Long M."/>
            <person name="Wan Y."/>
            <person name="He N."/>
            <person name="Zhang Z."/>
            <person name="Lu C."/>
            <person name="Keeling P.J."/>
            <person name="Wang J."/>
            <person name="Xiang Z."/>
            <person name="Zhou Z."/>
        </authorList>
    </citation>
    <scope>NUCLEOTIDE SEQUENCE [LARGE SCALE GENOMIC DNA]</scope>
    <source>
        <strain evidence="3">CQ1 / CVCC 102059</strain>
    </source>
</reference>
<dbReference type="Proteomes" id="UP000016927">
    <property type="component" value="Unassembled WGS sequence"/>
</dbReference>
<dbReference type="PANTHER" id="PTHR45841">
    <property type="entry name" value="MRNA TURNOVER PROTEIN 4 MRTO4"/>
    <property type="match status" value="1"/>
</dbReference>
<dbReference type="GO" id="GO:0005730">
    <property type="term" value="C:nucleolus"/>
    <property type="evidence" value="ECO:0007669"/>
    <property type="project" value="TreeGrafter"/>
</dbReference>
<evidence type="ECO:0000256" key="1">
    <source>
        <dbReference type="ARBA" id="ARBA00008889"/>
    </source>
</evidence>